<dbReference type="Proteomes" id="UP000254508">
    <property type="component" value="Chromosome"/>
</dbReference>
<dbReference type="OrthoDB" id="7411302at2"/>
<feature type="compositionally biased region" description="Polar residues" evidence="1">
    <location>
        <begin position="407"/>
        <end position="422"/>
    </location>
</feature>
<feature type="compositionally biased region" description="Gly residues" evidence="1">
    <location>
        <begin position="425"/>
        <end position="437"/>
    </location>
</feature>
<sequence>MVNDLEMMVPLGKIVGRKAEVDLGVRQTGNLPTGKSLPVGLQDLPQTTPGDPEDEGVDAPQGAPVPMLPLAPPMLATGPVPLAEAAVTGTVKSAIAHTAEPTVSRLFTSAGMGRAEQEQTGPTARGPGDAATEAVPTGEARTKGLTVSIAAATTPREVGGAAMSPSLQSGIARIDLPTAGAATAPSADGGTRSKTSANPLASVRDGAAVGALPPSAAKPAAKPVLPGGPDLASKLRDPQTIQAQPSTPVMRPAAPMDQPARTKEVETGSMDIARNAQDDKTSADKPVLASRASLTVDTAKAMPQTLVSPVEDPSAALRPMTVAPRPVVSDPFADVERVVEHIMAARQVDLAKPAAIAVAHREFGALTVTFDQSANGMNVEIAAESSEAQRALAAALANDRTTHRQQDPATQANTIQNQSAATGSDRGGSAGHTGSGPGQSNADDQRSAHSDQRGRHGERGPSPHQPSSQTPSDDALYV</sequence>
<feature type="region of interest" description="Disordered" evidence="1">
    <location>
        <begin position="28"/>
        <end position="62"/>
    </location>
</feature>
<organism evidence="2 3">
    <name type="scientific">Erythrobacter aureus</name>
    <dbReference type="NCBI Taxonomy" id="2182384"/>
    <lineage>
        <taxon>Bacteria</taxon>
        <taxon>Pseudomonadati</taxon>
        <taxon>Pseudomonadota</taxon>
        <taxon>Alphaproteobacteria</taxon>
        <taxon>Sphingomonadales</taxon>
        <taxon>Erythrobacteraceae</taxon>
        <taxon>Erythrobacter/Porphyrobacter group</taxon>
        <taxon>Erythrobacter</taxon>
    </lineage>
</organism>
<feature type="region of interest" description="Disordered" evidence="1">
    <location>
        <begin position="395"/>
        <end position="478"/>
    </location>
</feature>
<evidence type="ECO:0000313" key="3">
    <source>
        <dbReference type="Proteomes" id="UP000254508"/>
    </source>
</evidence>
<feature type="region of interest" description="Disordered" evidence="1">
    <location>
        <begin position="180"/>
        <end position="265"/>
    </location>
</feature>
<evidence type="ECO:0000256" key="1">
    <source>
        <dbReference type="SAM" id="MobiDB-lite"/>
    </source>
</evidence>
<dbReference type="EMBL" id="CP031357">
    <property type="protein sequence ID" value="AXK43239.1"/>
    <property type="molecule type" value="Genomic_DNA"/>
</dbReference>
<protein>
    <recommendedName>
        <fullName evidence="4">Flagellar hook-length control protein FliK</fullName>
    </recommendedName>
</protein>
<feature type="compositionally biased region" description="Low complexity" evidence="1">
    <location>
        <begin position="210"/>
        <end position="229"/>
    </location>
</feature>
<name>A0A345YH37_9SPHN</name>
<gene>
    <name evidence="2" type="ORF">DVR09_13745</name>
</gene>
<dbReference type="KEGG" id="err:DVR09_13745"/>
<proteinExistence type="predicted"/>
<feature type="region of interest" description="Disordered" evidence="1">
    <location>
        <begin position="110"/>
        <end position="140"/>
    </location>
</feature>
<keyword evidence="3" id="KW-1185">Reference proteome</keyword>
<feature type="compositionally biased region" description="Basic and acidic residues" evidence="1">
    <location>
        <begin position="443"/>
        <end position="461"/>
    </location>
</feature>
<evidence type="ECO:0008006" key="4">
    <source>
        <dbReference type="Google" id="ProtNLM"/>
    </source>
</evidence>
<evidence type="ECO:0000313" key="2">
    <source>
        <dbReference type="EMBL" id="AXK43239.1"/>
    </source>
</evidence>
<dbReference type="AlphaFoldDB" id="A0A345YH37"/>
<reference evidence="3" key="1">
    <citation type="submission" date="2018-07" db="EMBL/GenBank/DDBJ databases">
        <title>Genome sequence of Erythrobacter strain YH-07, an antagonistic bacterium isolated from Yellow Sea.</title>
        <authorList>
            <person name="Tang T."/>
            <person name="Liu Q."/>
            <person name="Sun X."/>
        </authorList>
    </citation>
    <scope>NUCLEOTIDE SEQUENCE [LARGE SCALE GENOMIC DNA]</scope>
    <source>
        <strain evidence="3">YH-07</strain>
    </source>
</reference>
<accession>A0A345YH37</accession>